<dbReference type="SUPFAM" id="SSF52540">
    <property type="entry name" value="P-loop containing nucleoside triphosphate hydrolases"/>
    <property type="match status" value="1"/>
</dbReference>
<dbReference type="PANTHER" id="PTHR43566">
    <property type="entry name" value="CONSERVED PROTEIN"/>
    <property type="match status" value="1"/>
</dbReference>
<dbReference type="InterPro" id="IPR041682">
    <property type="entry name" value="AAA_14"/>
</dbReference>
<dbReference type="Pfam" id="PF13173">
    <property type="entry name" value="AAA_14"/>
    <property type="match status" value="1"/>
</dbReference>
<name>A0A1G2BFU1_9BACT</name>
<proteinExistence type="predicted"/>
<sequence length="394" mass="46693">MLKTRYLFNNIKEDLTNKMVFIGGPRQVGKTSLAKLIGKQIYKNPVYLNWDNVEDRKIILNGRFPAPTDLIVFDEIHKYKKWKNHIKGIFDKYKNQFTILVTGSARLDLYRRGGDSLMGRYYYHRLHPFSQAELLTQNPKIDLLKKLSFPPIPQQEKNRVFQMLFKFGGFPEPFLEKNLRTQRRWQNQRIERLVTEDIRDIELIRDISALQILVGLLPEKVGSGLSLNSLREDLQTTHKTISFWVDVLERFYYHFRISPFMTSTIKSLRKEQKMYLWDWSEVEDKNGIRLENMVAGHLLKFVHFLYDVHGYKAGLYYLKDIEGREVDFLVVINKKPWFAVEVKQNDITPAKQLYYFKKKLNIPYVYQVVKQQNVNDIQNEIQIISADLFLSGLV</sequence>
<organism evidence="3 4">
    <name type="scientific">Candidatus Kerfeldbacteria bacterium RIFOXYB2_FULL_38_14</name>
    <dbReference type="NCBI Taxonomy" id="1798547"/>
    <lineage>
        <taxon>Bacteria</taxon>
        <taxon>Candidatus Kerfeldiibacteriota</taxon>
    </lineage>
</organism>
<dbReference type="EMBL" id="MHKI01000005">
    <property type="protein sequence ID" value="OGY88012.1"/>
    <property type="molecule type" value="Genomic_DNA"/>
</dbReference>
<evidence type="ECO:0000259" key="2">
    <source>
        <dbReference type="Pfam" id="PF13635"/>
    </source>
</evidence>
<comment type="caution">
    <text evidence="3">The sequence shown here is derived from an EMBL/GenBank/DDBJ whole genome shotgun (WGS) entry which is preliminary data.</text>
</comment>
<dbReference type="InterPro" id="IPR025420">
    <property type="entry name" value="DUF4143"/>
</dbReference>
<feature type="domain" description="DUF4143" evidence="2">
    <location>
        <begin position="196"/>
        <end position="344"/>
    </location>
</feature>
<evidence type="ECO:0000313" key="3">
    <source>
        <dbReference type="EMBL" id="OGY88012.1"/>
    </source>
</evidence>
<dbReference type="Pfam" id="PF13635">
    <property type="entry name" value="DUF4143"/>
    <property type="match status" value="1"/>
</dbReference>
<evidence type="ECO:0008006" key="5">
    <source>
        <dbReference type="Google" id="ProtNLM"/>
    </source>
</evidence>
<evidence type="ECO:0000259" key="1">
    <source>
        <dbReference type="Pfam" id="PF13173"/>
    </source>
</evidence>
<dbReference type="InterPro" id="IPR027417">
    <property type="entry name" value="P-loop_NTPase"/>
</dbReference>
<evidence type="ECO:0000313" key="4">
    <source>
        <dbReference type="Proteomes" id="UP000176420"/>
    </source>
</evidence>
<protein>
    <recommendedName>
        <fullName evidence="5">AAA family ATPase</fullName>
    </recommendedName>
</protein>
<feature type="domain" description="AAA" evidence="1">
    <location>
        <begin position="17"/>
        <end position="135"/>
    </location>
</feature>
<dbReference type="AlphaFoldDB" id="A0A1G2BFU1"/>
<reference evidence="3 4" key="1">
    <citation type="journal article" date="2016" name="Nat. Commun.">
        <title>Thousands of microbial genomes shed light on interconnected biogeochemical processes in an aquifer system.</title>
        <authorList>
            <person name="Anantharaman K."/>
            <person name="Brown C.T."/>
            <person name="Hug L.A."/>
            <person name="Sharon I."/>
            <person name="Castelle C.J."/>
            <person name="Probst A.J."/>
            <person name="Thomas B.C."/>
            <person name="Singh A."/>
            <person name="Wilkins M.J."/>
            <person name="Karaoz U."/>
            <person name="Brodie E.L."/>
            <person name="Williams K.H."/>
            <person name="Hubbard S.S."/>
            <person name="Banfield J.F."/>
        </authorList>
    </citation>
    <scope>NUCLEOTIDE SEQUENCE [LARGE SCALE GENOMIC DNA]</scope>
</reference>
<gene>
    <name evidence="3" type="ORF">A2319_02200</name>
</gene>
<dbReference type="PANTHER" id="PTHR43566:SF1">
    <property type="entry name" value="AAA+ ATPASE DOMAIN-CONTAINING PROTEIN"/>
    <property type="match status" value="1"/>
</dbReference>
<dbReference type="Proteomes" id="UP000176420">
    <property type="component" value="Unassembled WGS sequence"/>
</dbReference>
<dbReference type="Gene3D" id="3.40.50.300">
    <property type="entry name" value="P-loop containing nucleotide triphosphate hydrolases"/>
    <property type="match status" value="1"/>
</dbReference>
<accession>A0A1G2BFU1</accession>